<dbReference type="InterPro" id="IPR009057">
    <property type="entry name" value="Homeodomain-like_sf"/>
</dbReference>
<accession>A0A0B6RUG7</accession>
<evidence type="ECO:0000313" key="7">
    <source>
        <dbReference type="Proteomes" id="UP000031838"/>
    </source>
</evidence>
<dbReference type="Proteomes" id="UP000031838">
    <property type="component" value="Chromosome 1"/>
</dbReference>
<gene>
    <name evidence="6" type="ORF">BGL_1c12720</name>
</gene>
<evidence type="ECO:0000256" key="2">
    <source>
        <dbReference type="ARBA" id="ARBA00023125"/>
    </source>
</evidence>
<dbReference type="PRINTS" id="PR00455">
    <property type="entry name" value="HTHTETR"/>
</dbReference>
<dbReference type="Pfam" id="PF00440">
    <property type="entry name" value="TetR_N"/>
    <property type="match status" value="1"/>
</dbReference>
<dbReference type="Gene3D" id="1.10.357.10">
    <property type="entry name" value="Tetracycline Repressor, domain 2"/>
    <property type="match status" value="1"/>
</dbReference>
<dbReference type="SUPFAM" id="SSF48498">
    <property type="entry name" value="Tetracyclin repressor-like, C-terminal domain"/>
    <property type="match status" value="1"/>
</dbReference>
<dbReference type="InterPro" id="IPR036271">
    <property type="entry name" value="Tet_transcr_reg_TetR-rel_C_sf"/>
</dbReference>
<dbReference type="Gene3D" id="1.10.10.60">
    <property type="entry name" value="Homeodomain-like"/>
    <property type="match status" value="1"/>
</dbReference>
<dbReference type="SUPFAM" id="SSF46689">
    <property type="entry name" value="Homeodomain-like"/>
    <property type="match status" value="1"/>
</dbReference>
<dbReference type="AlphaFoldDB" id="A0A0B6RUG7"/>
<keyword evidence="1" id="KW-0805">Transcription regulation</keyword>
<dbReference type="Pfam" id="PF21993">
    <property type="entry name" value="TetR_C_13_2"/>
    <property type="match status" value="1"/>
</dbReference>
<proteinExistence type="predicted"/>
<dbReference type="EMBL" id="CP002580">
    <property type="protein sequence ID" value="AJK45794.1"/>
    <property type="molecule type" value="Genomic_DNA"/>
</dbReference>
<dbReference type="InterPro" id="IPR054156">
    <property type="entry name" value="YxaF_TetR_C"/>
</dbReference>
<sequence length="208" mass="22899">MGGRMRYQIRNIPTPFPLMRKSRQEAAETRQRIVEAASRRFREKGIEATALSDVMADAGLTHGGFYKHFASKDHVVLESLQLATDSMHASMSATLERWPGKRGINAAIEQYLSESHFHDIGCDCTFVSLASELARRSDDVRDAASAGMVSLIELFTNGLMTELTPAAARKRATVIVSTMIGAMTVARLVNDDTLAASVLREARKTLQQ</sequence>
<dbReference type="GO" id="GO:0003677">
    <property type="term" value="F:DNA binding"/>
    <property type="evidence" value="ECO:0007669"/>
    <property type="project" value="UniProtKB-UniRule"/>
</dbReference>
<reference evidence="7" key="1">
    <citation type="submission" date="2011-03" db="EMBL/GenBank/DDBJ databases">
        <authorList>
            <person name="Voget S."/>
            <person name="Streit W.R."/>
            <person name="Jaeger K.E."/>
            <person name="Daniel R."/>
        </authorList>
    </citation>
    <scope>NUCLEOTIDE SEQUENCE [LARGE SCALE GENOMIC DNA]</scope>
    <source>
        <strain evidence="7">PG1</strain>
    </source>
</reference>
<reference evidence="6 7" key="2">
    <citation type="journal article" date="2016" name="Appl. Microbiol. Biotechnol.">
        <title>Mutations improving production and secretion of extracellular lipase by Burkholderia glumae PG1.</title>
        <authorList>
            <person name="Knapp A."/>
            <person name="Voget S."/>
            <person name="Gao R."/>
            <person name="Zaburannyi N."/>
            <person name="Krysciak D."/>
            <person name="Breuer M."/>
            <person name="Hauer B."/>
            <person name="Streit W.R."/>
            <person name="Muller R."/>
            <person name="Daniel R."/>
            <person name="Jaeger K.E."/>
        </authorList>
    </citation>
    <scope>NUCLEOTIDE SEQUENCE [LARGE SCALE GENOMIC DNA]</scope>
    <source>
        <strain evidence="6 7">PG1</strain>
    </source>
</reference>
<evidence type="ECO:0000259" key="5">
    <source>
        <dbReference type="PROSITE" id="PS50977"/>
    </source>
</evidence>
<keyword evidence="3" id="KW-0804">Transcription</keyword>
<dbReference type="PANTHER" id="PTHR47506:SF7">
    <property type="entry name" value="TRANSCRIPTIONAL REGULATORY PROTEIN"/>
    <property type="match status" value="1"/>
</dbReference>
<protein>
    <submittedName>
        <fullName evidence="6">Transcriptional regulator, TetR family</fullName>
    </submittedName>
</protein>
<evidence type="ECO:0000256" key="3">
    <source>
        <dbReference type="ARBA" id="ARBA00023163"/>
    </source>
</evidence>
<keyword evidence="7" id="KW-1185">Reference proteome</keyword>
<evidence type="ECO:0000256" key="4">
    <source>
        <dbReference type="PROSITE-ProRule" id="PRU00335"/>
    </source>
</evidence>
<feature type="domain" description="HTH tetR-type" evidence="5">
    <location>
        <begin position="27"/>
        <end position="87"/>
    </location>
</feature>
<dbReference type="KEGG" id="bgp:BGL_1c12720"/>
<dbReference type="PROSITE" id="PS50977">
    <property type="entry name" value="HTH_TETR_2"/>
    <property type="match status" value="1"/>
</dbReference>
<dbReference type="HOGENOM" id="CLU_069356_28_2_4"/>
<dbReference type="PANTHER" id="PTHR47506">
    <property type="entry name" value="TRANSCRIPTIONAL REGULATORY PROTEIN"/>
    <property type="match status" value="1"/>
</dbReference>
<dbReference type="InterPro" id="IPR001647">
    <property type="entry name" value="HTH_TetR"/>
</dbReference>
<keyword evidence="2 4" id="KW-0238">DNA-binding</keyword>
<name>A0A0B6RUG7_BURPL</name>
<evidence type="ECO:0000313" key="6">
    <source>
        <dbReference type="EMBL" id="AJK45794.1"/>
    </source>
</evidence>
<evidence type="ECO:0000256" key="1">
    <source>
        <dbReference type="ARBA" id="ARBA00023015"/>
    </source>
</evidence>
<organism evidence="6 7">
    <name type="scientific">Burkholderia plantarii</name>
    <dbReference type="NCBI Taxonomy" id="41899"/>
    <lineage>
        <taxon>Bacteria</taxon>
        <taxon>Pseudomonadati</taxon>
        <taxon>Pseudomonadota</taxon>
        <taxon>Betaproteobacteria</taxon>
        <taxon>Burkholderiales</taxon>
        <taxon>Burkholderiaceae</taxon>
        <taxon>Burkholderia</taxon>
    </lineage>
</organism>
<feature type="DNA-binding region" description="H-T-H motif" evidence="4">
    <location>
        <begin position="50"/>
        <end position="69"/>
    </location>
</feature>